<dbReference type="Proteomes" id="UP000323506">
    <property type="component" value="Chromosome A08"/>
</dbReference>
<feature type="chain" id="PRO_5022666024" evidence="1">
    <location>
        <begin position="18"/>
        <end position="51"/>
    </location>
</feature>
<sequence>MLLLSLCDFLRCLICLSDVYPEMHNCIVDVILIHKNIKKMDMLIGYIYVCM</sequence>
<evidence type="ECO:0000313" key="3">
    <source>
        <dbReference type="Proteomes" id="UP000323506"/>
    </source>
</evidence>
<keyword evidence="1" id="KW-0732">Signal</keyword>
<dbReference type="AlphaFoldDB" id="A0A5D2FEL7"/>
<reference evidence="2 3" key="1">
    <citation type="submission" date="2019-06" db="EMBL/GenBank/DDBJ databases">
        <title>WGS assembly of Gossypium darwinii.</title>
        <authorList>
            <person name="Chen Z.J."/>
            <person name="Sreedasyam A."/>
            <person name="Ando A."/>
            <person name="Song Q."/>
            <person name="De L."/>
            <person name="Hulse-Kemp A."/>
            <person name="Ding M."/>
            <person name="Ye W."/>
            <person name="Kirkbride R."/>
            <person name="Jenkins J."/>
            <person name="Plott C."/>
            <person name="Lovell J."/>
            <person name="Lin Y.-M."/>
            <person name="Vaughn R."/>
            <person name="Liu B."/>
            <person name="Li W."/>
            <person name="Simpson S."/>
            <person name="Scheffler B."/>
            <person name="Saski C."/>
            <person name="Grover C."/>
            <person name="Hu G."/>
            <person name="Conover J."/>
            <person name="Carlson J."/>
            <person name="Shu S."/>
            <person name="Boston L."/>
            <person name="Williams M."/>
            <person name="Peterson D."/>
            <person name="Mcgee K."/>
            <person name="Jones D."/>
            <person name="Wendel J."/>
            <person name="Stelly D."/>
            <person name="Grimwood J."/>
            <person name="Schmutz J."/>
        </authorList>
    </citation>
    <scope>NUCLEOTIDE SEQUENCE [LARGE SCALE GENOMIC DNA]</scope>
    <source>
        <strain evidence="2">1808015.09</strain>
    </source>
</reference>
<evidence type="ECO:0000256" key="1">
    <source>
        <dbReference type="SAM" id="SignalP"/>
    </source>
</evidence>
<feature type="signal peptide" evidence="1">
    <location>
        <begin position="1"/>
        <end position="17"/>
    </location>
</feature>
<dbReference type="EMBL" id="CM017695">
    <property type="protein sequence ID" value="TYH04587.1"/>
    <property type="molecule type" value="Genomic_DNA"/>
</dbReference>
<name>A0A5D2FEL7_GOSDA</name>
<protein>
    <submittedName>
        <fullName evidence="2">Uncharacterized protein</fullName>
    </submittedName>
</protein>
<keyword evidence="3" id="KW-1185">Reference proteome</keyword>
<evidence type="ECO:0000313" key="2">
    <source>
        <dbReference type="EMBL" id="TYH04587.1"/>
    </source>
</evidence>
<proteinExistence type="predicted"/>
<gene>
    <name evidence="2" type="ORF">ES288_A08G018800v1</name>
</gene>
<organism evidence="2 3">
    <name type="scientific">Gossypium darwinii</name>
    <name type="common">Darwin's cotton</name>
    <name type="synonym">Gossypium barbadense var. darwinii</name>
    <dbReference type="NCBI Taxonomy" id="34276"/>
    <lineage>
        <taxon>Eukaryota</taxon>
        <taxon>Viridiplantae</taxon>
        <taxon>Streptophyta</taxon>
        <taxon>Embryophyta</taxon>
        <taxon>Tracheophyta</taxon>
        <taxon>Spermatophyta</taxon>
        <taxon>Magnoliopsida</taxon>
        <taxon>eudicotyledons</taxon>
        <taxon>Gunneridae</taxon>
        <taxon>Pentapetalae</taxon>
        <taxon>rosids</taxon>
        <taxon>malvids</taxon>
        <taxon>Malvales</taxon>
        <taxon>Malvaceae</taxon>
        <taxon>Malvoideae</taxon>
        <taxon>Gossypium</taxon>
    </lineage>
</organism>
<accession>A0A5D2FEL7</accession>